<evidence type="ECO:0000256" key="3">
    <source>
        <dbReference type="ARBA" id="ARBA00022801"/>
    </source>
</evidence>
<organism evidence="6 7">
    <name type="scientific">Candidatus Yanofskybacteria bacterium RIFCSPHIGHO2_02_FULL_38_22b</name>
    <dbReference type="NCBI Taxonomy" id="1802673"/>
    <lineage>
        <taxon>Bacteria</taxon>
        <taxon>Candidatus Yanofskyibacteriota</taxon>
    </lineage>
</organism>
<dbReference type="Pfam" id="PF02245">
    <property type="entry name" value="Pur_DNA_glyco"/>
    <property type="match status" value="1"/>
</dbReference>
<dbReference type="EC" id="3.2.2.-" evidence="5"/>
<reference evidence="6 7" key="1">
    <citation type="journal article" date="2016" name="Nat. Commun.">
        <title>Thousands of microbial genomes shed light on interconnected biogeochemical processes in an aquifer system.</title>
        <authorList>
            <person name="Anantharaman K."/>
            <person name="Brown C.T."/>
            <person name="Hug L.A."/>
            <person name="Sharon I."/>
            <person name="Castelle C.J."/>
            <person name="Probst A.J."/>
            <person name="Thomas B.C."/>
            <person name="Singh A."/>
            <person name="Wilkins M.J."/>
            <person name="Karaoz U."/>
            <person name="Brodie E.L."/>
            <person name="Williams K.H."/>
            <person name="Hubbard S.S."/>
            <person name="Banfield J.F."/>
        </authorList>
    </citation>
    <scope>NUCLEOTIDE SEQUENCE [LARGE SCALE GENOMIC DNA]</scope>
</reference>
<sequence length="182" mass="20810">MRLKVNFFNRDTVIVAKELLGKYLCRKIGNKVVRVKITETEAYCGIKDKACHASKGLTPRTKIMFGHPGYAYVYMIYGMYYCLNLVTREAGCPEAVLIRGGEKLNGLRRGGEAALRGPGKLCLELKIDKKLNGMDIFKSKELWIENGEKVKPSQIKKGKRIGIDYAGKWKDKLWRFWVNPFK</sequence>
<dbReference type="FunFam" id="3.10.300.10:FF:000001">
    <property type="entry name" value="Putative 3-methyladenine DNA glycosylase"/>
    <property type="match status" value="1"/>
</dbReference>
<comment type="caution">
    <text evidence="6">The sequence shown here is derived from an EMBL/GenBank/DDBJ whole genome shotgun (WGS) entry which is preliminary data.</text>
</comment>
<dbReference type="GO" id="GO:0006284">
    <property type="term" value="P:base-excision repair"/>
    <property type="evidence" value="ECO:0007669"/>
    <property type="project" value="InterPro"/>
</dbReference>
<gene>
    <name evidence="6" type="ORF">A3B86_04040</name>
</gene>
<evidence type="ECO:0000313" key="6">
    <source>
        <dbReference type="EMBL" id="OGN06262.1"/>
    </source>
</evidence>
<dbReference type="InterPro" id="IPR011034">
    <property type="entry name" value="Formyl_transferase-like_C_sf"/>
</dbReference>
<dbReference type="GO" id="GO:0003677">
    <property type="term" value="F:DNA binding"/>
    <property type="evidence" value="ECO:0007669"/>
    <property type="project" value="InterPro"/>
</dbReference>
<dbReference type="InterPro" id="IPR036995">
    <property type="entry name" value="MPG_sf"/>
</dbReference>
<dbReference type="NCBIfam" id="TIGR00567">
    <property type="entry name" value="3mg"/>
    <property type="match status" value="1"/>
</dbReference>
<keyword evidence="3 5" id="KW-0378">Hydrolase</keyword>
<dbReference type="EMBL" id="MGJN01000020">
    <property type="protein sequence ID" value="OGN06262.1"/>
    <property type="molecule type" value="Genomic_DNA"/>
</dbReference>
<dbReference type="PANTHER" id="PTHR10429:SF0">
    <property type="entry name" value="DNA-3-METHYLADENINE GLYCOSYLASE"/>
    <property type="match status" value="1"/>
</dbReference>
<protein>
    <recommendedName>
        <fullName evidence="5">Putative 3-methyladenine DNA glycosylase</fullName>
        <ecNumber evidence="5">3.2.2.-</ecNumber>
    </recommendedName>
</protein>
<comment type="similarity">
    <text evidence="1 5">Belongs to the DNA glycosylase MPG family.</text>
</comment>
<keyword evidence="4 5" id="KW-0234">DNA repair</keyword>
<keyword evidence="2 5" id="KW-0227">DNA damage</keyword>
<dbReference type="SUPFAM" id="SSF50486">
    <property type="entry name" value="FMT C-terminal domain-like"/>
    <property type="match status" value="1"/>
</dbReference>
<dbReference type="Gene3D" id="3.10.300.10">
    <property type="entry name" value="Methylpurine-DNA glycosylase (MPG)"/>
    <property type="match status" value="1"/>
</dbReference>
<dbReference type="HAMAP" id="MF_00527">
    <property type="entry name" value="3MGH"/>
    <property type="match status" value="1"/>
</dbReference>
<name>A0A1F8EZG0_9BACT</name>
<dbReference type="Proteomes" id="UP000176834">
    <property type="component" value="Unassembled WGS sequence"/>
</dbReference>
<evidence type="ECO:0000256" key="2">
    <source>
        <dbReference type="ARBA" id="ARBA00022763"/>
    </source>
</evidence>
<dbReference type="CDD" id="cd00540">
    <property type="entry name" value="AAG"/>
    <property type="match status" value="1"/>
</dbReference>
<dbReference type="AlphaFoldDB" id="A0A1F8EZG0"/>
<dbReference type="GO" id="GO:0003905">
    <property type="term" value="F:alkylbase DNA N-glycosylase activity"/>
    <property type="evidence" value="ECO:0007669"/>
    <property type="project" value="InterPro"/>
</dbReference>
<evidence type="ECO:0000313" key="7">
    <source>
        <dbReference type="Proteomes" id="UP000176834"/>
    </source>
</evidence>
<dbReference type="InterPro" id="IPR003180">
    <property type="entry name" value="MPG"/>
</dbReference>
<dbReference type="PANTHER" id="PTHR10429">
    <property type="entry name" value="DNA-3-METHYLADENINE GLYCOSYLASE"/>
    <property type="match status" value="1"/>
</dbReference>
<proteinExistence type="inferred from homology"/>
<accession>A0A1F8EZG0</accession>
<evidence type="ECO:0000256" key="1">
    <source>
        <dbReference type="ARBA" id="ARBA00009232"/>
    </source>
</evidence>
<evidence type="ECO:0000256" key="5">
    <source>
        <dbReference type="HAMAP-Rule" id="MF_00527"/>
    </source>
</evidence>
<evidence type="ECO:0000256" key="4">
    <source>
        <dbReference type="ARBA" id="ARBA00023204"/>
    </source>
</evidence>